<accession>A0A2H3J934</accession>
<sequence length="172" mass="19164">MLVRESNAHTHAVVSNAVLGLFKRERALGDQLRQCIDILVRTVTACLRHMRPDGLFHDVLDDDTTFVETNLAQQLAYTLYRLLDLHAHAPQALAPYVDFGELPMAGWEQLAEKMRLAAVENTDEWGLVRNVCGSPRFAAPGTAAEGQAWAIMMEVARTQYLSNNRGPKHIGI</sequence>
<dbReference type="AlphaFoldDB" id="A0A2H3J934"/>
<name>A0A2H3J934_WOLCO</name>
<evidence type="ECO:0000313" key="2">
    <source>
        <dbReference type="Proteomes" id="UP000218811"/>
    </source>
</evidence>
<protein>
    <submittedName>
        <fullName evidence="1">Uncharacterized protein</fullName>
    </submittedName>
</protein>
<evidence type="ECO:0000313" key="1">
    <source>
        <dbReference type="EMBL" id="PCH38716.1"/>
    </source>
</evidence>
<dbReference type="Gene3D" id="1.50.10.10">
    <property type="match status" value="1"/>
</dbReference>
<dbReference type="EMBL" id="KB467942">
    <property type="protein sequence ID" value="PCH38716.1"/>
    <property type="molecule type" value="Genomic_DNA"/>
</dbReference>
<dbReference type="GO" id="GO:0005975">
    <property type="term" value="P:carbohydrate metabolic process"/>
    <property type="evidence" value="ECO:0007669"/>
    <property type="project" value="InterPro"/>
</dbReference>
<proteinExistence type="predicted"/>
<dbReference type="OrthoDB" id="2305845at2759"/>
<gene>
    <name evidence="1" type="ORF">WOLCODRAFT_136409</name>
</gene>
<reference evidence="1 2" key="1">
    <citation type="journal article" date="2012" name="Science">
        <title>The Paleozoic origin of enzymatic lignin decomposition reconstructed from 31 fungal genomes.</title>
        <authorList>
            <person name="Floudas D."/>
            <person name="Binder M."/>
            <person name="Riley R."/>
            <person name="Barry K."/>
            <person name="Blanchette R.A."/>
            <person name="Henrissat B."/>
            <person name="Martinez A.T."/>
            <person name="Otillar R."/>
            <person name="Spatafora J.W."/>
            <person name="Yadav J.S."/>
            <person name="Aerts A."/>
            <person name="Benoit I."/>
            <person name="Boyd A."/>
            <person name="Carlson A."/>
            <person name="Copeland A."/>
            <person name="Coutinho P.M."/>
            <person name="de Vries R.P."/>
            <person name="Ferreira P."/>
            <person name="Findley K."/>
            <person name="Foster B."/>
            <person name="Gaskell J."/>
            <person name="Glotzer D."/>
            <person name="Gorecki P."/>
            <person name="Heitman J."/>
            <person name="Hesse C."/>
            <person name="Hori C."/>
            <person name="Igarashi K."/>
            <person name="Jurgens J.A."/>
            <person name="Kallen N."/>
            <person name="Kersten P."/>
            <person name="Kohler A."/>
            <person name="Kuees U."/>
            <person name="Kumar T.K.A."/>
            <person name="Kuo A."/>
            <person name="LaButti K."/>
            <person name="Larrondo L.F."/>
            <person name="Lindquist E."/>
            <person name="Ling A."/>
            <person name="Lombard V."/>
            <person name="Lucas S."/>
            <person name="Lundell T."/>
            <person name="Martin R."/>
            <person name="McLaughlin D.J."/>
            <person name="Morgenstern I."/>
            <person name="Morin E."/>
            <person name="Murat C."/>
            <person name="Nagy L.G."/>
            <person name="Nolan M."/>
            <person name="Ohm R.A."/>
            <person name="Patyshakuliyeva A."/>
            <person name="Rokas A."/>
            <person name="Ruiz-Duenas F.J."/>
            <person name="Sabat G."/>
            <person name="Salamov A."/>
            <person name="Samejima M."/>
            <person name="Schmutz J."/>
            <person name="Slot J.C."/>
            <person name="St John F."/>
            <person name="Stenlid J."/>
            <person name="Sun H."/>
            <person name="Sun S."/>
            <person name="Syed K."/>
            <person name="Tsang A."/>
            <person name="Wiebenga A."/>
            <person name="Young D."/>
            <person name="Pisabarro A."/>
            <person name="Eastwood D.C."/>
            <person name="Martin F."/>
            <person name="Cullen D."/>
            <person name="Grigoriev I.V."/>
            <person name="Hibbett D.S."/>
        </authorList>
    </citation>
    <scope>NUCLEOTIDE SEQUENCE [LARGE SCALE GENOMIC DNA]</scope>
    <source>
        <strain evidence="1 2">MD-104</strain>
    </source>
</reference>
<keyword evidence="2" id="KW-1185">Reference proteome</keyword>
<organism evidence="1 2">
    <name type="scientific">Wolfiporia cocos (strain MD-104)</name>
    <name type="common">Brown rot fungus</name>
    <dbReference type="NCBI Taxonomy" id="742152"/>
    <lineage>
        <taxon>Eukaryota</taxon>
        <taxon>Fungi</taxon>
        <taxon>Dikarya</taxon>
        <taxon>Basidiomycota</taxon>
        <taxon>Agaricomycotina</taxon>
        <taxon>Agaricomycetes</taxon>
        <taxon>Polyporales</taxon>
        <taxon>Phaeolaceae</taxon>
        <taxon>Wolfiporia</taxon>
    </lineage>
</organism>
<dbReference type="InterPro" id="IPR012341">
    <property type="entry name" value="6hp_glycosidase-like_sf"/>
</dbReference>
<dbReference type="STRING" id="742152.A0A2H3J934"/>
<dbReference type="Proteomes" id="UP000218811">
    <property type="component" value="Unassembled WGS sequence"/>
</dbReference>